<feature type="domain" description="Histidine kinase" evidence="6">
    <location>
        <begin position="505"/>
        <end position="590"/>
    </location>
</feature>
<keyword evidence="5" id="KW-0472">Membrane</keyword>
<evidence type="ECO:0000256" key="2">
    <source>
        <dbReference type="ARBA" id="ARBA00022777"/>
    </source>
</evidence>
<feature type="transmembrane region" description="Helical" evidence="5">
    <location>
        <begin position="367"/>
        <end position="387"/>
    </location>
</feature>
<evidence type="ECO:0000259" key="6">
    <source>
        <dbReference type="PROSITE" id="PS50109"/>
    </source>
</evidence>
<evidence type="ECO:0000313" key="7">
    <source>
        <dbReference type="EMBL" id="OXG04526.1"/>
    </source>
</evidence>
<keyword evidence="1" id="KW-0808">Transferase</keyword>
<gene>
    <name evidence="7" type="ORF">B0A64_15180</name>
</gene>
<sequence length="590" mass="68098">MTKKANPSTKIGFIKQFLLVFLLSGITLVVQSCEKNLKLKHHKPDNAAAIKILVDKADVLFDSNHYDSAYYYFNKAQLLCDKEVNYIDYVYSITCMASIEQNEGDYTASELSLTKTFPYLKKIVKPRFTANVYEQLAANYYYTYDYNNSLYYLIKALHLKTSYYRKSSVLNTISIVYMGQKRYKEALAILIPLSKIKILCKADKDVDANERARVIENIGLCYLNQENPKSIFYFKKSLKMKLLLKEDDLLVYNYRHLSSYYNKNNNYKLAKEYGKKAYDLATRINLATNRIESLSLLIKASEGNDLKKYSSLYIDLTDSLFTAQQTTKNQFSRIKYDSKNERAENLQLKAQKAENDLQLERQKSRNIILYVVILFILGFITFLYFHLKAKGRKEKDLAVFESEMRISKKLSNELTNDLRNTLLFAGNIDLSTNKNKEKLLNNLDSLYSRTRNISKENSPVVTNENYSLALKEMISGFKTPDINLLLNGLEIISFDKTEKNKKITIYRVIQELLINMQKHSNASLVGISFKKRDKSILLTYNDNGQGIDLEKISSKSGLKNIENRILNIRGEINIDSSSGKGLKVFIKFPL</sequence>
<dbReference type="Gene3D" id="3.30.565.10">
    <property type="entry name" value="Histidine kinase-like ATPase, C-terminal domain"/>
    <property type="match status" value="1"/>
</dbReference>
<evidence type="ECO:0000256" key="1">
    <source>
        <dbReference type="ARBA" id="ARBA00022679"/>
    </source>
</evidence>
<keyword evidence="5" id="KW-1133">Transmembrane helix</keyword>
<accession>A0A227P5Q8</accession>
<proteinExistence type="predicted"/>
<dbReference type="AlphaFoldDB" id="A0A227P5Q8"/>
<dbReference type="InterPro" id="IPR036890">
    <property type="entry name" value="HATPase_C_sf"/>
</dbReference>
<keyword evidence="2" id="KW-0418">Kinase</keyword>
<evidence type="ECO:0000256" key="5">
    <source>
        <dbReference type="SAM" id="Phobius"/>
    </source>
</evidence>
<evidence type="ECO:0000256" key="4">
    <source>
        <dbReference type="SAM" id="Coils"/>
    </source>
</evidence>
<dbReference type="InterPro" id="IPR050482">
    <property type="entry name" value="Sensor_HK_TwoCompSys"/>
</dbReference>
<evidence type="ECO:0000313" key="8">
    <source>
        <dbReference type="Proteomes" id="UP000214684"/>
    </source>
</evidence>
<keyword evidence="8" id="KW-1185">Reference proteome</keyword>
<comment type="caution">
    <text evidence="7">The sequence shown here is derived from an EMBL/GenBank/DDBJ whole genome shotgun (WGS) entry which is preliminary data.</text>
</comment>
<dbReference type="SUPFAM" id="SSF55874">
    <property type="entry name" value="ATPase domain of HSP90 chaperone/DNA topoisomerase II/histidine kinase"/>
    <property type="match status" value="1"/>
</dbReference>
<dbReference type="GO" id="GO:0016301">
    <property type="term" value="F:kinase activity"/>
    <property type="evidence" value="ECO:0007669"/>
    <property type="project" value="UniProtKB-KW"/>
</dbReference>
<dbReference type="Pfam" id="PF02518">
    <property type="entry name" value="HATPase_c"/>
    <property type="match status" value="1"/>
</dbReference>
<dbReference type="CDD" id="cd16917">
    <property type="entry name" value="HATPase_UhpB-NarQ-NarX-like"/>
    <property type="match status" value="1"/>
</dbReference>
<evidence type="ECO:0000256" key="3">
    <source>
        <dbReference type="ARBA" id="ARBA00023012"/>
    </source>
</evidence>
<dbReference type="RefSeq" id="WP_089480354.1">
    <property type="nucleotide sequence ID" value="NZ_MUGS01000030.1"/>
</dbReference>
<keyword evidence="5" id="KW-0812">Transmembrane</keyword>
<feature type="coiled-coil region" evidence="4">
    <location>
        <begin position="336"/>
        <end position="363"/>
    </location>
</feature>
<dbReference type="InterPro" id="IPR005467">
    <property type="entry name" value="His_kinase_dom"/>
</dbReference>
<dbReference type="Proteomes" id="UP000214684">
    <property type="component" value="Unassembled WGS sequence"/>
</dbReference>
<dbReference type="InterPro" id="IPR003594">
    <property type="entry name" value="HATPase_dom"/>
</dbReference>
<dbReference type="SUPFAM" id="SSF48452">
    <property type="entry name" value="TPR-like"/>
    <property type="match status" value="1"/>
</dbReference>
<keyword evidence="4" id="KW-0175">Coiled coil</keyword>
<dbReference type="GO" id="GO:0000160">
    <property type="term" value="P:phosphorelay signal transduction system"/>
    <property type="evidence" value="ECO:0007669"/>
    <property type="project" value="UniProtKB-KW"/>
</dbReference>
<dbReference type="EMBL" id="MUGS01000030">
    <property type="protein sequence ID" value="OXG04526.1"/>
    <property type="molecule type" value="Genomic_DNA"/>
</dbReference>
<dbReference type="PANTHER" id="PTHR24421">
    <property type="entry name" value="NITRATE/NITRITE SENSOR PROTEIN NARX-RELATED"/>
    <property type="match status" value="1"/>
</dbReference>
<protein>
    <recommendedName>
        <fullName evidence="6">Histidine kinase domain-containing protein</fullName>
    </recommendedName>
</protein>
<dbReference type="PANTHER" id="PTHR24421:SF60">
    <property type="entry name" value="SENSOR HISTIDINE KINASE COMP"/>
    <property type="match status" value="1"/>
</dbReference>
<dbReference type="InterPro" id="IPR011990">
    <property type="entry name" value="TPR-like_helical_dom_sf"/>
</dbReference>
<dbReference type="Gene3D" id="1.25.40.10">
    <property type="entry name" value="Tetratricopeptide repeat domain"/>
    <property type="match status" value="2"/>
</dbReference>
<dbReference type="PROSITE" id="PS50109">
    <property type="entry name" value="HIS_KIN"/>
    <property type="match status" value="1"/>
</dbReference>
<keyword evidence="3" id="KW-0902">Two-component regulatory system</keyword>
<name>A0A227P5Q8_9FLAO</name>
<dbReference type="PROSITE" id="PS51257">
    <property type="entry name" value="PROKAR_LIPOPROTEIN"/>
    <property type="match status" value="1"/>
</dbReference>
<dbReference type="OrthoDB" id="943406at2"/>
<reference evidence="7 8" key="1">
    <citation type="submission" date="2016-11" db="EMBL/GenBank/DDBJ databases">
        <title>Whole genomes of Flavobacteriaceae.</title>
        <authorList>
            <person name="Stine C."/>
            <person name="Li C."/>
            <person name="Tadesse D."/>
        </authorList>
    </citation>
    <scope>NUCLEOTIDE SEQUENCE [LARGE SCALE GENOMIC DNA]</scope>
    <source>
        <strain evidence="7 8">DSM 24704</strain>
    </source>
</reference>
<organism evidence="7 8">
    <name type="scientific">Flavobacterium araucananum</name>
    <dbReference type="NCBI Taxonomy" id="946678"/>
    <lineage>
        <taxon>Bacteria</taxon>
        <taxon>Pseudomonadati</taxon>
        <taxon>Bacteroidota</taxon>
        <taxon>Flavobacteriia</taxon>
        <taxon>Flavobacteriales</taxon>
        <taxon>Flavobacteriaceae</taxon>
        <taxon>Flavobacterium</taxon>
    </lineage>
</organism>